<reference evidence="2" key="2">
    <citation type="submission" date="2021-08" db="EMBL/GenBank/DDBJ databases">
        <authorList>
            <person name="Tani A."/>
            <person name="Ola A."/>
            <person name="Ogura Y."/>
            <person name="Katsura K."/>
            <person name="Hayashi T."/>
        </authorList>
    </citation>
    <scope>NUCLEOTIDE SEQUENCE</scope>
    <source>
        <strain evidence="2">DSM 23674</strain>
    </source>
</reference>
<organism evidence="2 3">
    <name type="scientific">Methylobacterium thuringiense</name>
    <dbReference type="NCBI Taxonomy" id="1003091"/>
    <lineage>
        <taxon>Bacteria</taxon>
        <taxon>Pseudomonadati</taxon>
        <taxon>Pseudomonadota</taxon>
        <taxon>Alphaproteobacteria</taxon>
        <taxon>Hyphomicrobiales</taxon>
        <taxon>Methylobacteriaceae</taxon>
        <taxon>Methylobacterium</taxon>
    </lineage>
</organism>
<evidence type="ECO:0000313" key="2">
    <source>
        <dbReference type="EMBL" id="GJE57309.1"/>
    </source>
</evidence>
<evidence type="ECO:0000256" key="1">
    <source>
        <dbReference type="SAM" id="MobiDB-lite"/>
    </source>
</evidence>
<dbReference type="EMBL" id="BPRA01000021">
    <property type="protein sequence ID" value="GJE57309.1"/>
    <property type="molecule type" value="Genomic_DNA"/>
</dbReference>
<proteinExistence type="predicted"/>
<feature type="region of interest" description="Disordered" evidence="1">
    <location>
        <begin position="204"/>
        <end position="225"/>
    </location>
</feature>
<evidence type="ECO:0000313" key="3">
    <source>
        <dbReference type="Proteomes" id="UP001055101"/>
    </source>
</evidence>
<protein>
    <recommendedName>
        <fullName evidence="4">DUF4393 domain-containing protein</fullName>
    </recommendedName>
</protein>
<dbReference type="Proteomes" id="UP001055101">
    <property type="component" value="Unassembled WGS sequence"/>
</dbReference>
<sequence>MTNEKSKVDPAYPSSDGLSSAGEAAMGVLGAAAGLAVPVIGPAVTQAILKRAIKLPLELRRSNWFNSLGEGLRELQDRFEGFDPDTLGENEEFVSTVAETTRIAMATHREEKREALKNAVLNTARGGSIDDVVRGSFLGYIDRFSGLHLRVLHAEANPNSDEYRAAAGNMYMGSRHVIIRKMIPERDATDDSLKRVYEDLRREGLTQGNEQSGLSSSGLFSPNTTPIGDAFLRFISDPPEP</sequence>
<reference evidence="2" key="1">
    <citation type="journal article" date="2021" name="Front. Microbiol.">
        <title>Comprehensive Comparative Genomics and Phenotyping of Methylobacterium Species.</title>
        <authorList>
            <person name="Alessa O."/>
            <person name="Ogura Y."/>
            <person name="Fujitani Y."/>
            <person name="Takami H."/>
            <person name="Hayashi T."/>
            <person name="Sahin N."/>
            <person name="Tani A."/>
        </authorList>
    </citation>
    <scope>NUCLEOTIDE SEQUENCE</scope>
    <source>
        <strain evidence="2">DSM 23674</strain>
    </source>
</reference>
<evidence type="ECO:0008006" key="4">
    <source>
        <dbReference type="Google" id="ProtNLM"/>
    </source>
</evidence>
<name>A0ABQ4TR11_9HYPH</name>
<keyword evidence="3" id="KW-1185">Reference proteome</keyword>
<gene>
    <name evidence="2" type="ORF">EKPJFOCH_3823</name>
</gene>
<comment type="caution">
    <text evidence="2">The sequence shown here is derived from an EMBL/GenBank/DDBJ whole genome shotgun (WGS) entry which is preliminary data.</text>
</comment>
<dbReference type="RefSeq" id="WP_238232654.1">
    <property type="nucleotide sequence ID" value="NZ_BPRA01000021.1"/>
</dbReference>
<feature type="compositionally biased region" description="Polar residues" evidence="1">
    <location>
        <begin position="206"/>
        <end position="225"/>
    </location>
</feature>
<accession>A0ABQ4TR11</accession>